<dbReference type="InterPro" id="IPR007353">
    <property type="entry name" value="DUF421"/>
</dbReference>
<evidence type="ECO:0000256" key="4">
    <source>
        <dbReference type="ARBA" id="ARBA00022692"/>
    </source>
</evidence>
<organism evidence="9 10">
    <name type="scientific">Hymenobacter cavernae</name>
    <dbReference type="NCBI Taxonomy" id="2044852"/>
    <lineage>
        <taxon>Bacteria</taxon>
        <taxon>Pseudomonadati</taxon>
        <taxon>Bacteroidota</taxon>
        <taxon>Cytophagia</taxon>
        <taxon>Cytophagales</taxon>
        <taxon>Hymenobacteraceae</taxon>
        <taxon>Hymenobacter</taxon>
    </lineage>
</organism>
<evidence type="ECO:0000259" key="8">
    <source>
        <dbReference type="Pfam" id="PF04239"/>
    </source>
</evidence>
<evidence type="ECO:0000256" key="2">
    <source>
        <dbReference type="ARBA" id="ARBA00006448"/>
    </source>
</evidence>
<accession>A0ABQ1UTI6</accession>
<keyword evidence="10" id="KW-1185">Reference proteome</keyword>
<keyword evidence="4 7" id="KW-0812">Transmembrane</keyword>
<feature type="domain" description="YetF C-terminal" evidence="8">
    <location>
        <begin position="104"/>
        <end position="171"/>
    </location>
</feature>
<evidence type="ECO:0000256" key="1">
    <source>
        <dbReference type="ARBA" id="ARBA00004651"/>
    </source>
</evidence>
<evidence type="ECO:0000256" key="7">
    <source>
        <dbReference type="SAM" id="Phobius"/>
    </source>
</evidence>
<dbReference type="PANTHER" id="PTHR34582:SF6">
    <property type="entry name" value="UPF0702 TRANSMEMBRANE PROTEIN YCAP"/>
    <property type="match status" value="1"/>
</dbReference>
<protein>
    <recommendedName>
        <fullName evidence="8">YetF C-terminal domain-containing protein</fullName>
    </recommendedName>
</protein>
<reference evidence="10" key="1">
    <citation type="journal article" date="2019" name="Int. J. Syst. Evol. Microbiol.">
        <title>The Global Catalogue of Microorganisms (GCM) 10K type strain sequencing project: providing services to taxonomists for standard genome sequencing and annotation.</title>
        <authorList>
            <consortium name="The Broad Institute Genomics Platform"/>
            <consortium name="The Broad Institute Genome Sequencing Center for Infectious Disease"/>
            <person name="Wu L."/>
            <person name="Ma J."/>
        </authorList>
    </citation>
    <scope>NUCLEOTIDE SEQUENCE [LARGE SCALE GENOMIC DNA]</scope>
    <source>
        <strain evidence="10">CGMCC 1.15197</strain>
    </source>
</reference>
<dbReference type="InterPro" id="IPR023090">
    <property type="entry name" value="UPF0702_alpha/beta_dom_sf"/>
</dbReference>
<dbReference type="Proteomes" id="UP000632273">
    <property type="component" value="Unassembled WGS sequence"/>
</dbReference>
<dbReference type="EMBL" id="BMHT01000008">
    <property type="protein sequence ID" value="GGF24904.1"/>
    <property type="molecule type" value="Genomic_DNA"/>
</dbReference>
<feature type="transmembrane region" description="Helical" evidence="7">
    <location>
        <begin position="20"/>
        <end position="41"/>
    </location>
</feature>
<dbReference type="PANTHER" id="PTHR34582">
    <property type="entry name" value="UPF0702 TRANSMEMBRANE PROTEIN YCAP"/>
    <property type="match status" value="1"/>
</dbReference>
<feature type="transmembrane region" description="Helical" evidence="7">
    <location>
        <begin position="78"/>
        <end position="97"/>
    </location>
</feature>
<name>A0ABQ1UTI6_9BACT</name>
<sequence length="234" mass="26230">MKPEEIHLTDYMRIILGQVPWSFLIEVIIRATFLYGLIIFSMRLMGKRMSAGLSRNELATISSIAAAIGVPIQAPDRGLLPAVIIAAVIVIVQRIVFRISYADKKFEKASQGDIGIMVEDGCLRYEDMSLSVLPKERIFSELRNRGYDNLGEIKRMYMEASGAFTILKQEPPQPGLTLLPEWDKEFRDDQKKVPGLFACEQCGNVSKQPKRPCPRCGCDEWCDAVISSEEVVAA</sequence>
<evidence type="ECO:0000256" key="3">
    <source>
        <dbReference type="ARBA" id="ARBA00022475"/>
    </source>
</evidence>
<gene>
    <name evidence="9" type="ORF">GCM10011383_40590</name>
</gene>
<dbReference type="Pfam" id="PF04239">
    <property type="entry name" value="DUF421"/>
    <property type="match status" value="1"/>
</dbReference>
<evidence type="ECO:0000256" key="5">
    <source>
        <dbReference type="ARBA" id="ARBA00022989"/>
    </source>
</evidence>
<comment type="caution">
    <text evidence="9">The sequence shown here is derived from an EMBL/GenBank/DDBJ whole genome shotgun (WGS) entry which is preliminary data.</text>
</comment>
<evidence type="ECO:0000313" key="10">
    <source>
        <dbReference type="Proteomes" id="UP000632273"/>
    </source>
</evidence>
<dbReference type="Gene3D" id="3.30.240.20">
    <property type="entry name" value="bsu07140 like domains"/>
    <property type="match status" value="1"/>
</dbReference>
<proteinExistence type="inferred from homology"/>
<keyword evidence="5 7" id="KW-1133">Transmembrane helix</keyword>
<evidence type="ECO:0000256" key="6">
    <source>
        <dbReference type="ARBA" id="ARBA00023136"/>
    </source>
</evidence>
<evidence type="ECO:0000313" key="9">
    <source>
        <dbReference type="EMBL" id="GGF24904.1"/>
    </source>
</evidence>
<comment type="subcellular location">
    <subcellularLocation>
        <location evidence="1">Cell membrane</location>
        <topology evidence="1">Multi-pass membrane protein</topology>
    </subcellularLocation>
</comment>
<dbReference type="RefSeq" id="WP_188815883.1">
    <property type="nucleotide sequence ID" value="NZ_BMHT01000008.1"/>
</dbReference>
<keyword evidence="6 7" id="KW-0472">Membrane</keyword>
<comment type="similarity">
    <text evidence="2">Belongs to the UPF0702 family.</text>
</comment>
<keyword evidence="3" id="KW-1003">Cell membrane</keyword>